<dbReference type="Pfam" id="PF00561">
    <property type="entry name" value="Abhydrolase_1"/>
    <property type="match status" value="1"/>
</dbReference>
<feature type="domain" description="AB hydrolase-1" evidence="4">
    <location>
        <begin position="89"/>
        <end position="267"/>
    </location>
</feature>
<dbReference type="InterPro" id="IPR029058">
    <property type="entry name" value="AB_hydrolase_fold"/>
</dbReference>
<feature type="chain" id="PRO_5040803127" evidence="3">
    <location>
        <begin position="22"/>
        <end position="487"/>
    </location>
</feature>
<accession>A0A9W6R302</accession>
<feature type="signal peptide" evidence="3">
    <location>
        <begin position="1"/>
        <end position="21"/>
    </location>
</feature>
<dbReference type="InterPro" id="IPR000073">
    <property type="entry name" value="AB_hydrolase_1"/>
</dbReference>
<dbReference type="Proteomes" id="UP001165136">
    <property type="component" value="Unassembled WGS sequence"/>
</dbReference>
<evidence type="ECO:0000259" key="4">
    <source>
        <dbReference type="Pfam" id="PF00561"/>
    </source>
</evidence>
<evidence type="ECO:0000256" key="3">
    <source>
        <dbReference type="SAM" id="SignalP"/>
    </source>
</evidence>
<protein>
    <submittedName>
        <fullName evidence="6">Peptidase</fullName>
    </submittedName>
</protein>
<dbReference type="AlphaFoldDB" id="A0A9W6R302"/>
<keyword evidence="7" id="KW-1185">Reference proteome</keyword>
<evidence type="ECO:0000256" key="2">
    <source>
        <dbReference type="ARBA" id="ARBA00022801"/>
    </source>
</evidence>
<dbReference type="EMBL" id="BSTI01000008">
    <property type="protein sequence ID" value="GLY67573.1"/>
    <property type="molecule type" value="Genomic_DNA"/>
</dbReference>
<comment type="caution">
    <text evidence="6">The sequence shown here is derived from an EMBL/GenBank/DDBJ whole genome shotgun (WGS) entry which is preliminary data.</text>
</comment>
<comment type="similarity">
    <text evidence="1">Belongs to the peptidase S33 family.</text>
</comment>
<dbReference type="RefSeq" id="WP_285487863.1">
    <property type="nucleotide sequence ID" value="NZ_BSTI01000008.1"/>
</dbReference>
<dbReference type="PANTHER" id="PTHR43248">
    <property type="entry name" value="2-SUCCINYL-6-HYDROXY-2,4-CYCLOHEXADIENE-1-CARBOXYLATE SYNTHASE"/>
    <property type="match status" value="1"/>
</dbReference>
<keyword evidence="3" id="KW-0732">Signal</keyword>
<gene>
    <name evidence="6" type="ORF">Atai01_41920</name>
</gene>
<evidence type="ECO:0000313" key="6">
    <source>
        <dbReference type="EMBL" id="GLY67573.1"/>
    </source>
</evidence>
<evidence type="ECO:0000313" key="7">
    <source>
        <dbReference type="Proteomes" id="UP001165136"/>
    </source>
</evidence>
<dbReference type="InterPro" id="IPR013595">
    <property type="entry name" value="Pept_S33_TAP-like_C"/>
</dbReference>
<dbReference type="GO" id="GO:0016787">
    <property type="term" value="F:hydrolase activity"/>
    <property type="evidence" value="ECO:0007669"/>
    <property type="project" value="UniProtKB-KW"/>
</dbReference>
<dbReference type="PANTHER" id="PTHR43248:SF30">
    <property type="entry name" value="AB HYDROLASE-1 DOMAIN-CONTAINING PROTEIN"/>
    <property type="match status" value="1"/>
</dbReference>
<sequence length="487" mass="51598">MTTHRVWTSAAVFAAAGAAIAGVLVATQPRASASAGLHWEPCPGQGDPVGMECSQIQVPVDWDHPSGRTITMRLGRLKNTDPQHRLGTVVYNAGGPGPANIPTLPRYAPNLAGLRARFDVVTWDPRGASGTWGGEAQEKACEKDGIPFSLPRNRADYDAKARANQAAYQRCRAVDPELFDHLDSRQQARDLEAIRAALDEPALNFIGQSYGAVVATTYLRLFPDRVRAIYLDSVVNHVTDINADDAMHNLELETLFSQFAGWCAGDAGCALHNEDVHAVWRTLVANANRDPVPVPGSNPAVSYSGDDMIRTAGAFLASARFAEFATAIDAARHGDALPITGPARAIPGFKPVFPPSSAATECADGDLYSDYSAQQSAVAAGKRLAPDFPAERPAYHSVCIGWPQPVANPRAPLPGSGLPPIVGAAAIGDIRNTRAVVDQVPNSTTITVDGIGHGQYLGLGNPCVIPQVNRYFIDGTVPPPNTTCPAP</sequence>
<feature type="domain" description="Peptidase S33 tripeptidyl aminopeptidase-like C-terminal" evidence="5">
    <location>
        <begin position="395"/>
        <end position="484"/>
    </location>
</feature>
<evidence type="ECO:0000259" key="5">
    <source>
        <dbReference type="Pfam" id="PF08386"/>
    </source>
</evidence>
<evidence type="ECO:0000256" key="1">
    <source>
        <dbReference type="ARBA" id="ARBA00010088"/>
    </source>
</evidence>
<proteinExistence type="inferred from homology"/>
<dbReference type="Pfam" id="PF08386">
    <property type="entry name" value="Abhydrolase_4"/>
    <property type="match status" value="1"/>
</dbReference>
<dbReference type="SUPFAM" id="SSF53474">
    <property type="entry name" value="alpha/beta-Hydrolases"/>
    <property type="match status" value="1"/>
</dbReference>
<dbReference type="Gene3D" id="3.40.50.1820">
    <property type="entry name" value="alpha/beta hydrolase"/>
    <property type="match status" value="1"/>
</dbReference>
<organism evidence="6 7">
    <name type="scientific">Amycolatopsis taiwanensis</name>
    <dbReference type="NCBI Taxonomy" id="342230"/>
    <lineage>
        <taxon>Bacteria</taxon>
        <taxon>Bacillati</taxon>
        <taxon>Actinomycetota</taxon>
        <taxon>Actinomycetes</taxon>
        <taxon>Pseudonocardiales</taxon>
        <taxon>Pseudonocardiaceae</taxon>
        <taxon>Amycolatopsis</taxon>
    </lineage>
</organism>
<reference evidence="6" key="1">
    <citation type="submission" date="2023-03" db="EMBL/GenBank/DDBJ databases">
        <title>Amycolatopsis taiwanensis NBRC 103393.</title>
        <authorList>
            <person name="Ichikawa N."/>
            <person name="Sato H."/>
            <person name="Tonouchi N."/>
        </authorList>
    </citation>
    <scope>NUCLEOTIDE SEQUENCE</scope>
    <source>
        <strain evidence="6">NBRC 103393</strain>
    </source>
</reference>
<keyword evidence="2" id="KW-0378">Hydrolase</keyword>
<dbReference type="InterPro" id="IPR051601">
    <property type="entry name" value="Serine_prot/Carboxylest_S33"/>
</dbReference>
<name>A0A9W6R302_9PSEU</name>